<proteinExistence type="predicted"/>
<dbReference type="Pfam" id="PF04230">
    <property type="entry name" value="PS_pyruv_trans"/>
    <property type="match status" value="1"/>
</dbReference>
<evidence type="ECO:0000313" key="2">
    <source>
        <dbReference type="EMBL" id="TCK19043.1"/>
    </source>
</evidence>
<gene>
    <name evidence="2" type="ORF">DFR30_2336</name>
</gene>
<dbReference type="RefSeq" id="WP_132973368.1">
    <property type="nucleotide sequence ID" value="NZ_SMFX01000001.1"/>
</dbReference>
<dbReference type="PANTHER" id="PTHR36836">
    <property type="entry name" value="COLANIC ACID BIOSYNTHESIS PROTEIN WCAK"/>
    <property type="match status" value="1"/>
</dbReference>
<dbReference type="InterPro" id="IPR007345">
    <property type="entry name" value="Polysacch_pyruvyl_Trfase"/>
</dbReference>
<dbReference type="Proteomes" id="UP000295707">
    <property type="component" value="Unassembled WGS sequence"/>
</dbReference>
<accession>A0A4R1HEG7</accession>
<name>A0A4R1HEG7_9GAMM</name>
<dbReference type="AlphaFoldDB" id="A0A4R1HEG7"/>
<dbReference type="GO" id="GO:0016740">
    <property type="term" value="F:transferase activity"/>
    <property type="evidence" value="ECO:0007669"/>
    <property type="project" value="UniProtKB-KW"/>
</dbReference>
<dbReference type="SUPFAM" id="SSF53756">
    <property type="entry name" value="UDP-Glycosyltransferase/glycogen phosphorylase"/>
    <property type="match status" value="1"/>
</dbReference>
<comment type="caution">
    <text evidence="2">The sequence shown here is derived from an EMBL/GenBank/DDBJ whole genome shotgun (WGS) entry which is preliminary data.</text>
</comment>
<dbReference type="PANTHER" id="PTHR36836:SF1">
    <property type="entry name" value="COLANIC ACID BIOSYNTHESIS PROTEIN WCAK"/>
    <property type="match status" value="1"/>
</dbReference>
<keyword evidence="2" id="KW-0808">Transferase</keyword>
<evidence type="ECO:0000259" key="1">
    <source>
        <dbReference type="Pfam" id="PF04230"/>
    </source>
</evidence>
<dbReference type="OrthoDB" id="3199616at2"/>
<dbReference type="EMBL" id="SMFX01000001">
    <property type="protein sequence ID" value="TCK19043.1"/>
    <property type="molecule type" value="Genomic_DNA"/>
</dbReference>
<sequence>MPTHHDLFDQKSGINQTSSVLQSHAMPEPRHILILGGDADGNLGDRAILMSMCHALHSIRPDATITIISRHPGRAHADYGERVHVICPGISGSIKLCKAAARSDLVLCGGGGLIQDDDSLIKVPYWAMRILLMRALCPRVVGYALGVGPLKAGISRLFARLAFSCMTQITVRDPEAQAVAQALTRKAVELVPDPALLVSGADSEKDSNHLQTAGVPPNHKPVIGIAPRRWFPPKSRLVPRRIAARFRQPSFEQSTRLVELLTQTLGNLVDKHDAYILFLPSYTLAHEGDEQLCRMLMDALPPDRSGMLLISSPGEYRAVCKKLDTLVGGRMHPTIFASSIGTPVVGLSYNHKFEGFFELLGQRESVLDVQSFVRDGRTEQLTGLIEKALHDTTSPRDRVDDMCARIRKFNQTLMQQAS</sequence>
<reference evidence="2 3" key="1">
    <citation type="submission" date="2019-03" db="EMBL/GenBank/DDBJ databases">
        <title>Genomic Encyclopedia of Type Strains, Phase IV (KMG-IV): sequencing the most valuable type-strain genomes for metagenomic binning, comparative biology and taxonomic classification.</title>
        <authorList>
            <person name="Goeker M."/>
        </authorList>
    </citation>
    <scope>NUCLEOTIDE SEQUENCE [LARGE SCALE GENOMIC DNA]</scope>
    <source>
        <strain evidence="2 3">DSM 19610</strain>
    </source>
</reference>
<protein>
    <submittedName>
        <fullName evidence="2">Polysaccharide pyruvyl transferase WcaK-like protein</fullName>
    </submittedName>
</protein>
<evidence type="ECO:0000313" key="3">
    <source>
        <dbReference type="Proteomes" id="UP000295707"/>
    </source>
</evidence>
<keyword evidence="3" id="KW-1185">Reference proteome</keyword>
<organism evidence="2 3">
    <name type="scientific">Thiogranum longum</name>
    <dbReference type="NCBI Taxonomy" id="1537524"/>
    <lineage>
        <taxon>Bacteria</taxon>
        <taxon>Pseudomonadati</taxon>
        <taxon>Pseudomonadota</taxon>
        <taxon>Gammaproteobacteria</taxon>
        <taxon>Chromatiales</taxon>
        <taxon>Ectothiorhodospiraceae</taxon>
        <taxon>Thiogranum</taxon>
    </lineage>
</organism>
<feature type="domain" description="Polysaccharide pyruvyl transferase" evidence="1">
    <location>
        <begin position="42"/>
        <end position="351"/>
    </location>
</feature>